<evidence type="ECO:0000313" key="1">
    <source>
        <dbReference type="EMBL" id="GFH57199.1"/>
    </source>
</evidence>
<dbReference type="EMBL" id="BLLK01000057">
    <property type="protein sequence ID" value="GFH57199.1"/>
    <property type="molecule type" value="Genomic_DNA"/>
</dbReference>
<dbReference type="AlphaFoldDB" id="A0AAD3HBM1"/>
<organism evidence="1 2">
    <name type="scientific">Chaetoceros tenuissimus</name>
    <dbReference type="NCBI Taxonomy" id="426638"/>
    <lineage>
        <taxon>Eukaryota</taxon>
        <taxon>Sar</taxon>
        <taxon>Stramenopiles</taxon>
        <taxon>Ochrophyta</taxon>
        <taxon>Bacillariophyta</taxon>
        <taxon>Coscinodiscophyceae</taxon>
        <taxon>Chaetocerotophycidae</taxon>
        <taxon>Chaetocerotales</taxon>
        <taxon>Chaetocerotaceae</taxon>
        <taxon>Chaetoceros</taxon>
    </lineage>
</organism>
<comment type="caution">
    <text evidence="1">The sequence shown here is derived from an EMBL/GenBank/DDBJ whole genome shotgun (WGS) entry which is preliminary data.</text>
</comment>
<proteinExistence type="predicted"/>
<keyword evidence="2" id="KW-1185">Reference proteome</keyword>
<reference evidence="1 2" key="1">
    <citation type="journal article" date="2021" name="Sci. Rep.">
        <title>The genome of the diatom Chaetoceros tenuissimus carries an ancient integrated fragment of an extant virus.</title>
        <authorList>
            <person name="Hongo Y."/>
            <person name="Kimura K."/>
            <person name="Takaki Y."/>
            <person name="Yoshida Y."/>
            <person name="Baba S."/>
            <person name="Kobayashi G."/>
            <person name="Nagasaki K."/>
            <person name="Hano T."/>
            <person name="Tomaru Y."/>
        </authorList>
    </citation>
    <scope>NUCLEOTIDE SEQUENCE [LARGE SCALE GENOMIC DNA]</scope>
    <source>
        <strain evidence="1 2">NIES-3715</strain>
    </source>
</reference>
<evidence type="ECO:0000313" key="2">
    <source>
        <dbReference type="Proteomes" id="UP001054902"/>
    </source>
</evidence>
<name>A0AAD3HBM1_9STRA</name>
<accession>A0AAD3HBM1</accession>
<sequence>MKDYSDTLSGNGNSLAFLFPILRAALTRPRTISGCEDALKILERHAELIGIDGLVKDLLKDMGATVLDVLSHDHSIAYQIPTPTKALFDVYTCRKKHLHLSSLLVLVNMVHWES</sequence>
<protein>
    <submittedName>
        <fullName evidence="1">Uncharacterized protein</fullName>
    </submittedName>
</protein>
<dbReference type="Proteomes" id="UP001054902">
    <property type="component" value="Unassembled WGS sequence"/>
</dbReference>
<gene>
    <name evidence="1" type="ORF">CTEN210_13675</name>
</gene>